<dbReference type="PANTHER" id="PTHR42693:SF53">
    <property type="entry name" value="ENDO-4-O-SULFATASE"/>
    <property type="match status" value="1"/>
</dbReference>
<proteinExistence type="inferred from homology"/>
<dbReference type="PANTHER" id="PTHR42693">
    <property type="entry name" value="ARYLSULFATASE FAMILY MEMBER"/>
    <property type="match status" value="1"/>
</dbReference>
<dbReference type="CDD" id="cd16143">
    <property type="entry name" value="ARS_like"/>
    <property type="match status" value="1"/>
</dbReference>
<sequence length="356" mass="39907">MTTLPSTMSTVSSQTSTNNNIPTQPNIVFILADDMGYGDLGCYNPDSKIPTPNMDRLASQGMRFTDAHSPSAVCSPTRYGVLTGRYAWRSRLKNGVLWGYSTSLIEEGRTTVASMLKQHGYTTGCVGKWHLGFQNGDPVDRKNQVDYDQLLQPGPVTLGFDYFYGIPASLDMDPYIFIENDRPMESATEMIEGSAHRRQNGGGFWRGGPIAPNFKHVDVLPIITQKSVEFIQKNAKETPENPFFLYFPLTAPHTPWVPTEEFLGKSGAGYYGDFTTQVDWSVGQIMDTLDQHNLTENTLIIITSDNGSHWYQNDIEQFDHRSNLHLRGQKADIWEGGHRIPFIARWPGQIEDGTVN</sequence>
<keyword evidence="3" id="KW-0378">Hydrolase</keyword>
<comment type="similarity">
    <text evidence="1">Belongs to the sulfatase family.</text>
</comment>
<dbReference type="Pfam" id="PF00884">
    <property type="entry name" value="Sulfatase"/>
    <property type="match status" value="1"/>
</dbReference>
<dbReference type="EMBL" id="UINC01030676">
    <property type="protein sequence ID" value="SVB15457.1"/>
    <property type="molecule type" value="Genomic_DNA"/>
</dbReference>
<dbReference type="Gene3D" id="3.40.720.10">
    <property type="entry name" value="Alkaline Phosphatase, subunit A"/>
    <property type="match status" value="1"/>
</dbReference>
<feature type="domain" description="Sulfatase N-terminal" evidence="5">
    <location>
        <begin position="25"/>
        <end position="352"/>
    </location>
</feature>
<protein>
    <recommendedName>
        <fullName evidence="5">Sulfatase N-terminal domain-containing protein</fullName>
    </recommendedName>
</protein>
<gene>
    <name evidence="6" type="ORF">METZ01_LOCUS168311</name>
</gene>
<dbReference type="PROSITE" id="PS00149">
    <property type="entry name" value="SULFATASE_2"/>
    <property type="match status" value="1"/>
</dbReference>
<dbReference type="InterPro" id="IPR050738">
    <property type="entry name" value="Sulfatase"/>
</dbReference>
<evidence type="ECO:0000313" key="6">
    <source>
        <dbReference type="EMBL" id="SVB15457.1"/>
    </source>
</evidence>
<keyword evidence="4" id="KW-0106">Calcium</keyword>
<evidence type="ECO:0000256" key="2">
    <source>
        <dbReference type="ARBA" id="ARBA00022723"/>
    </source>
</evidence>
<accession>A0A382BQP0</accession>
<keyword evidence="2" id="KW-0479">Metal-binding</keyword>
<evidence type="ECO:0000256" key="3">
    <source>
        <dbReference type="ARBA" id="ARBA00022801"/>
    </source>
</evidence>
<dbReference type="InterPro" id="IPR017850">
    <property type="entry name" value="Alkaline_phosphatase_core_sf"/>
</dbReference>
<evidence type="ECO:0000256" key="1">
    <source>
        <dbReference type="ARBA" id="ARBA00008779"/>
    </source>
</evidence>
<dbReference type="GO" id="GO:0046872">
    <property type="term" value="F:metal ion binding"/>
    <property type="evidence" value="ECO:0007669"/>
    <property type="project" value="UniProtKB-KW"/>
</dbReference>
<name>A0A382BQP0_9ZZZZ</name>
<dbReference type="InterPro" id="IPR024607">
    <property type="entry name" value="Sulfatase_CS"/>
</dbReference>
<dbReference type="AlphaFoldDB" id="A0A382BQP0"/>
<evidence type="ECO:0000256" key="4">
    <source>
        <dbReference type="ARBA" id="ARBA00022837"/>
    </source>
</evidence>
<dbReference type="GO" id="GO:0004065">
    <property type="term" value="F:arylsulfatase activity"/>
    <property type="evidence" value="ECO:0007669"/>
    <property type="project" value="TreeGrafter"/>
</dbReference>
<organism evidence="6">
    <name type="scientific">marine metagenome</name>
    <dbReference type="NCBI Taxonomy" id="408172"/>
    <lineage>
        <taxon>unclassified sequences</taxon>
        <taxon>metagenomes</taxon>
        <taxon>ecological metagenomes</taxon>
    </lineage>
</organism>
<reference evidence="6" key="1">
    <citation type="submission" date="2018-05" db="EMBL/GenBank/DDBJ databases">
        <authorList>
            <person name="Lanie J.A."/>
            <person name="Ng W.-L."/>
            <person name="Kazmierczak K.M."/>
            <person name="Andrzejewski T.M."/>
            <person name="Davidsen T.M."/>
            <person name="Wayne K.J."/>
            <person name="Tettelin H."/>
            <person name="Glass J.I."/>
            <person name="Rusch D."/>
            <person name="Podicherti R."/>
            <person name="Tsui H.-C.T."/>
            <person name="Winkler M.E."/>
        </authorList>
    </citation>
    <scope>NUCLEOTIDE SEQUENCE</scope>
</reference>
<evidence type="ECO:0000259" key="5">
    <source>
        <dbReference type="Pfam" id="PF00884"/>
    </source>
</evidence>
<dbReference type="InterPro" id="IPR000917">
    <property type="entry name" value="Sulfatase_N"/>
</dbReference>
<dbReference type="PROSITE" id="PS00523">
    <property type="entry name" value="SULFATASE_1"/>
    <property type="match status" value="1"/>
</dbReference>
<feature type="non-terminal residue" evidence="6">
    <location>
        <position position="356"/>
    </location>
</feature>
<dbReference type="SUPFAM" id="SSF53649">
    <property type="entry name" value="Alkaline phosphatase-like"/>
    <property type="match status" value="1"/>
</dbReference>